<feature type="transmembrane region" description="Helical" evidence="1">
    <location>
        <begin position="58"/>
        <end position="82"/>
    </location>
</feature>
<keyword evidence="1" id="KW-0812">Transmembrane</keyword>
<gene>
    <name evidence="3" type="ORF">KP79_PYT04159</name>
</gene>
<dbReference type="InterPro" id="IPR017853">
    <property type="entry name" value="GH"/>
</dbReference>
<evidence type="ECO:0000313" key="4">
    <source>
        <dbReference type="Proteomes" id="UP000242188"/>
    </source>
</evidence>
<dbReference type="Gene3D" id="2.60.40.1180">
    <property type="entry name" value="Golgi alpha-mannosidase II"/>
    <property type="match status" value="1"/>
</dbReference>
<dbReference type="STRING" id="6573.A0A210Q431"/>
<dbReference type="Gene3D" id="3.90.400.10">
    <property type="entry name" value="Oligo-1,6-glucosidase, Domain 2"/>
    <property type="match status" value="1"/>
</dbReference>
<keyword evidence="1" id="KW-1133">Transmembrane helix</keyword>
<proteinExistence type="predicted"/>
<sequence>MFNNTGVYRLSSAPNMEATELEVVPEFYKEEENNPFYGMNKKELLEVSSQPCWRRLRAAFIGLVILAWLALLVAVVALVLMYPKCKAAEERSWWQNDVVYRIYVRSFQDSDGDGIGDLTGVEQQLDYIQALGANTISLSPVFETDGTDDFGVTDSLRVHPDLGSMLNLTALITKVKDKGMRILLDFIPNQTSKNHSWFTASAASSAHTNDYRNYYVWSDYTNNWRTVSGDVAWTFHFARNETYLHQFSTSQPDLNLRSGRVQDELKTVLEFWLRKGVDGFYVRNSAYLFEDYDLRNEGSNGGGSTNDYENLVHNYTLALPGVFDMLSRWRAVVSSNDSILIADMPSSDVTTTMAYYGHSGQDGVHLSLNRYFFDKAGSCNGACVKTYVDSWMSNLSEGRWASWMAGDENVDRFASRFNSSYIRAYYMLTMLLPGTPILYYGDEILLKNNPGIANSGNNRTMRGLMQWRNATDGGFCSASTCSTPWISPNADASTNNVQSQDANADSMLQYIRSLTKLRQQTSFRVGTYHPALVDDNIFSYVREFNGEMGYLVAINFGTTSQTRSYYGYASVEKDAEVAMTSGPDVGLEVESEVTTDSITLGPKQGVVLSWDFVAKEEL</sequence>
<feature type="domain" description="Glycosyl hydrolase family 13 catalytic" evidence="2">
    <location>
        <begin position="101"/>
        <end position="518"/>
    </location>
</feature>
<dbReference type="OrthoDB" id="1740265at2759"/>
<dbReference type="InterPro" id="IPR045857">
    <property type="entry name" value="O16G_dom_2"/>
</dbReference>
<accession>A0A210Q431</accession>
<comment type="caution">
    <text evidence="3">The sequence shown here is derived from an EMBL/GenBank/DDBJ whole genome shotgun (WGS) entry which is preliminary data.</text>
</comment>
<keyword evidence="4" id="KW-1185">Reference proteome</keyword>
<dbReference type="SMART" id="SM00642">
    <property type="entry name" value="Aamy"/>
    <property type="match status" value="1"/>
</dbReference>
<evidence type="ECO:0000259" key="2">
    <source>
        <dbReference type="SMART" id="SM00642"/>
    </source>
</evidence>
<dbReference type="Pfam" id="PF16028">
    <property type="entry name" value="SLC3A2_N"/>
    <property type="match status" value="1"/>
</dbReference>
<dbReference type="Gene3D" id="3.20.20.80">
    <property type="entry name" value="Glycosidases"/>
    <property type="match status" value="1"/>
</dbReference>
<dbReference type="InterPro" id="IPR031984">
    <property type="entry name" value="SLC3A2_N"/>
</dbReference>
<organism evidence="3 4">
    <name type="scientific">Mizuhopecten yessoensis</name>
    <name type="common">Japanese scallop</name>
    <name type="synonym">Patinopecten yessoensis</name>
    <dbReference type="NCBI Taxonomy" id="6573"/>
    <lineage>
        <taxon>Eukaryota</taxon>
        <taxon>Metazoa</taxon>
        <taxon>Spiralia</taxon>
        <taxon>Lophotrochozoa</taxon>
        <taxon>Mollusca</taxon>
        <taxon>Bivalvia</taxon>
        <taxon>Autobranchia</taxon>
        <taxon>Pteriomorphia</taxon>
        <taxon>Pectinida</taxon>
        <taxon>Pectinoidea</taxon>
        <taxon>Pectinidae</taxon>
        <taxon>Mizuhopecten</taxon>
    </lineage>
</organism>
<dbReference type="PANTHER" id="PTHR10357:SF179">
    <property type="entry name" value="NEUTRAL AND BASIC AMINO ACID TRANSPORT PROTEIN RBAT"/>
    <property type="match status" value="1"/>
</dbReference>
<name>A0A210Q431_MIZYE</name>
<dbReference type="AlphaFoldDB" id="A0A210Q431"/>
<dbReference type="Proteomes" id="UP000242188">
    <property type="component" value="Unassembled WGS sequence"/>
</dbReference>
<protein>
    <submittedName>
        <fullName evidence="3">Neutral and basic amino acid transport protein rBAT</fullName>
    </submittedName>
</protein>
<dbReference type="Pfam" id="PF00128">
    <property type="entry name" value="Alpha-amylase"/>
    <property type="match status" value="1"/>
</dbReference>
<dbReference type="InterPro" id="IPR013780">
    <property type="entry name" value="Glyco_hydro_b"/>
</dbReference>
<dbReference type="PANTHER" id="PTHR10357">
    <property type="entry name" value="ALPHA-AMYLASE FAMILY MEMBER"/>
    <property type="match status" value="1"/>
</dbReference>
<reference evidence="3 4" key="1">
    <citation type="journal article" date="2017" name="Nat. Ecol. Evol.">
        <title>Scallop genome provides insights into evolution of bilaterian karyotype and development.</title>
        <authorList>
            <person name="Wang S."/>
            <person name="Zhang J."/>
            <person name="Jiao W."/>
            <person name="Li J."/>
            <person name="Xun X."/>
            <person name="Sun Y."/>
            <person name="Guo X."/>
            <person name="Huan P."/>
            <person name="Dong B."/>
            <person name="Zhang L."/>
            <person name="Hu X."/>
            <person name="Sun X."/>
            <person name="Wang J."/>
            <person name="Zhao C."/>
            <person name="Wang Y."/>
            <person name="Wang D."/>
            <person name="Huang X."/>
            <person name="Wang R."/>
            <person name="Lv J."/>
            <person name="Li Y."/>
            <person name="Zhang Z."/>
            <person name="Liu B."/>
            <person name="Lu W."/>
            <person name="Hui Y."/>
            <person name="Liang J."/>
            <person name="Zhou Z."/>
            <person name="Hou R."/>
            <person name="Li X."/>
            <person name="Liu Y."/>
            <person name="Li H."/>
            <person name="Ning X."/>
            <person name="Lin Y."/>
            <person name="Zhao L."/>
            <person name="Xing Q."/>
            <person name="Dou J."/>
            <person name="Li Y."/>
            <person name="Mao J."/>
            <person name="Guo H."/>
            <person name="Dou H."/>
            <person name="Li T."/>
            <person name="Mu C."/>
            <person name="Jiang W."/>
            <person name="Fu Q."/>
            <person name="Fu X."/>
            <person name="Miao Y."/>
            <person name="Liu J."/>
            <person name="Yu Q."/>
            <person name="Li R."/>
            <person name="Liao H."/>
            <person name="Li X."/>
            <person name="Kong Y."/>
            <person name="Jiang Z."/>
            <person name="Chourrout D."/>
            <person name="Li R."/>
            <person name="Bao Z."/>
        </authorList>
    </citation>
    <scope>NUCLEOTIDE SEQUENCE [LARGE SCALE GENOMIC DNA]</scope>
    <source>
        <strain evidence="3 4">PY_sf001</strain>
    </source>
</reference>
<dbReference type="SUPFAM" id="SSF51445">
    <property type="entry name" value="(Trans)glycosidases"/>
    <property type="match status" value="1"/>
</dbReference>
<dbReference type="InterPro" id="IPR006047">
    <property type="entry name" value="GH13_cat_dom"/>
</dbReference>
<evidence type="ECO:0000256" key="1">
    <source>
        <dbReference type="SAM" id="Phobius"/>
    </source>
</evidence>
<dbReference type="GO" id="GO:0005975">
    <property type="term" value="P:carbohydrate metabolic process"/>
    <property type="evidence" value="ECO:0007669"/>
    <property type="project" value="InterPro"/>
</dbReference>
<dbReference type="EMBL" id="NEDP02005089">
    <property type="protein sequence ID" value="OWF43493.1"/>
    <property type="molecule type" value="Genomic_DNA"/>
</dbReference>
<evidence type="ECO:0000313" key="3">
    <source>
        <dbReference type="EMBL" id="OWF43493.1"/>
    </source>
</evidence>
<keyword evidence="1" id="KW-0472">Membrane</keyword>